<dbReference type="PANTHER" id="PTHR43542:SF1">
    <property type="entry name" value="METHYLTRANSFERASE"/>
    <property type="match status" value="1"/>
</dbReference>
<comment type="function">
    <text evidence="3">Specifically methylates the guanine in position 966 of 16S rRNA in the assembled 30S particle.</text>
</comment>
<dbReference type="EC" id="2.1.1.171" evidence="3"/>
<dbReference type="RefSeq" id="WP_024329226.1">
    <property type="nucleotide sequence ID" value="NZ_MUZR01000004.1"/>
</dbReference>
<dbReference type="PANTHER" id="PTHR43542">
    <property type="entry name" value="METHYLTRANSFERASE"/>
    <property type="match status" value="1"/>
</dbReference>
<dbReference type="STRING" id="252474.B1A74_01335"/>
<organism evidence="4 5">
    <name type="scientific">Thioalkalivibrio halophilus</name>
    <dbReference type="NCBI Taxonomy" id="252474"/>
    <lineage>
        <taxon>Bacteria</taxon>
        <taxon>Pseudomonadati</taxon>
        <taxon>Pseudomonadota</taxon>
        <taxon>Gammaproteobacteria</taxon>
        <taxon>Chromatiales</taxon>
        <taxon>Ectothiorhodospiraceae</taxon>
        <taxon>Thioalkalivibrio</taxon>
    </lineage>
</organism>
<keyword evidence="2 3" id="KW-0808">Transferase</keyword>
<gene>
    <name evidence="4" type="ORF">B1A74_01335</name>
</gene>
<keyword evidence="3" id="KW-0698">rRNA processing</keyword>
<dbReference type="CDD" id="cd02440">
    <property type="entry name" value="AdoMet_MTases"/>
    <property type="match status" value="1"/>
</dbReference>
<reference evidence="4 5" key="1">
    <citation type="submission" date="2017-02" db="EMBL/GenBank/DDBJ databases">
        <title>Genomic diversity within the haloalkaliphilic genus Thioalkalivibrio.</title>
        <authorList>
            <person name="Ahn A.-C."/>
            <person name="Meier-Kolthoff J."/>
            <person name="Overmars L."/>
            <person name="Richter M."/>
            <person name="Woyke T."/>
            <person name="Sorokin D.Y."/>
            <person name="Muyzer G."/>
        </authorList>
    </citation>
    <scope>NUCLEOTIDE SEQUENCE [LARGE SCALE GENOMIC DNA]</scope>
    <source>
        <strain evidence="4 5">HL17</strain>
    </source>
</reference>
<proteinExistence type="inferred from homology"/>
<comment type="catalytic activity">
    <reaction evidence="3">
        <text>guanosine(966) in 16S rRNA + S-adenosyl-L-methionine = N(2)-methylguanosine(966) in 16S rRNA + S-adenosyl-L-homocysteine + H(+)</text>
        <dbReference type="Rhea" id="RHEA:23548"/>
        <dbReference type="Rhea" id="RHEA-COMP:10211"/>
        <dbReference type="Rhea" id="RHEA-COMP:10212"/>
        <dbReference type="ChEBI" id="CHEBI:15378"/>
        <dbReference type="ChEBI" id="CHEBI:57856"/>
        <dbReference type="ChEBI" id="CHEBI:59789"/>
        <dbReference type="ChEBI" id="CHEBI:74269"/>
        <dbReference type="ChEBI" id="CHEBI:74481"/>
        <dbReference type="EC" id="2.1.1.171"/>
    </reaction>
</comment>
<comment type="similarity">
    <text evidence="3">Belongs to the methyltransferase superfamily. RsmD family.</text>
</comment>
<evidence type="ECO:0000313" key="4">
    <source>
        <dbReference type="EMBL" id="OOC11288.1"/>
    </source>
</evidence>
<dbReference type="Gene3D" id="3.40.50.150">
    <property type="entry name" value="Vaccinia Virus protein VP39"/>
    <property type="match status" value="1"/>
</dbReference>
<dbReference type="AlphaFoldDB" id="A0A1V3A1L6"/>
<dbReference type="SUPFAM" id="SSF53335">
    <property type="entry name" value="S-adenosyl-L-methionine-dependent methyltransferases"/>
    <property type="match status" value="1"/>
</dbReference>
<keyword evidence="1 3" id="KW-0489">Methyltransferase</keyword>
<evidence type="ECO:0000256" key="3">
    <source>
        <dbReference type="PIRNR" id="PIRNR004553"/>
    </source>
</evidence>
<sequence>MAKNRRRGAGAAGRRGHESRVRIIGGAWRRRWLSVADVQGLRPTADALRETLFNWLQPHLPGARVLDLYAGTGALGFEAASRGAQSVLLVERDRRAVARLQQAVEELGASGVEVRCADAARLLEAGPDAAAPFHVVFLDPPFERDLLAPALRTLAGGGWLAPGGRVYVELEAHRDPAEVTGAQWHILRERTAGQARGLLLEPAEPLFCSAPGHSLP</sequence>
<dbReference type="InterPro" id="IPR004398">
    <property type="entry name" value="RNA_MeTrfase_RsmD"/>
</dbReference>
<evidence type="ECO:0000256" key="1">
    <source>
        <dbReference type="ARBA" id="ARBA00022603"/>
    </source>
</evidence>
<dbReference type="EMBL" id="MUZR01000004">
    <property type="protein sequence ID" value="OOC11288.1"/>
    <property type="molecule type" value="Genomic_DNA"/>
</dbReference>
<accession>A0A1V3A1L6</accession>
<evidence type="ECO:0000313" key="5">
    <source>
        <dbReference type="Proteomes" id="UP000189177"/>
    </source>
</evidence>
<dbReference type="NCBIfam" id="TIGR00095">
    <property type="entry name" value="16S rRNA (guanine(966)-N(2))-methyltransferase RsmD"/>
    <property type="match status" value="1"/>
</dbReference>
<keyword evidence="3" id="KW-0949">S-adenosyl-L-methionine</keyword>
<dbReference type="InterPro" id="IPR029063">
    <property type="entry name" value="SAM-dependent_MTases_sf"/>
</dbReference>
<name>A0A1V3A1L6_9GAMM</name>
<evidence type="ECO:0000256" key="2">
    <source>
        <dbReference type="ARBA" id="ARBA00022679"/>
    </source>
</evidence>
<dbReference type="PIRSF" id="PIRSF004553">
    <property type="entry name" value="CHP00095"/>
    <property type="match status" value="1"/>
</dbReference>
<keyword evidence="5" id="KW-1185">Reference proteome</keyword>
<dbReference type="GO" id="GO:0052913">
    <property type="term" value="F:16S rRNA (guanine(966)-N(2))-methyltransferase activity"/>
    <property type="evidence" value="ECO:0007669"/>
    <property type="project" value="UniProtKB-EC"/>
</dbReference>
<dbReference type="OrthoDB" id="9803017at2"/>
<protein>
    <recommendedName>
        <fullName evidence="3">Ribosomal RNA small subunit methyltransferase D</fullName>
        <ecNumber evidence="3">2.1.1.171</ecNumber>
    </recommendedName>
</protein>
<dbReference type="Proteomes" id="UP000189177">
    <property type="component" value="Unassembled WGS sequence"/>
</dbReference>
<comment type="caution">
    <text evidence="4">The sequence shown here is derived from an EMBL/GenBank/DDBJ whole genome shotgun (WGS) entry which is preliminary data.</text>
</comment>
<dbReference type="Pfam" id="PF03602">
    <property type="entry name" value="Cons_hypoth95"/>
    <property type="match status" value="1"/>
</dbReference>